<dbReference type="EMBL" id="LIAE01008705">
    <property type="protein sequence ID" value="PAV72749.1"/>
    <property type="molecule type" value="Genomic_DNA"/>
</dbReference>
<evidence type="ECO:0000313" key="1">
    <source>
        <dbReference type="EMBL" id="PAV72749.1"/>
    </source>
</evidence>
<reference evidence="1 2" key="1">
    <citation type="journal article" date="2017" name="Curr. Biol.">
        <title>Genome architecture and evolution of a unichromosomal asexual nematode.</title>
        <authorList>
            <person name="Fradin H."/>
            <person name="Zegar C."/>
            <person name="Gutwein M."/>
            <person name="Lucas J."/>
            <person name="Kovtun M."/>
            <person name="Corcoran D."/>
            <person name="Baugh L.R."/>
            <person name="Kiontke K."/>
            <person name="Gunsalus K."/>
            <person name="Fitch D.H."/>
            <person name="Piano F."/>
        </authorList>
    </citation>
    <scope>NUCLEOTIDE SEQUENCE [LARGE SCALE GENOMIC DNA]</scope>
    <source>
        <strain evidence="1">PF1309</strain>
    </source>
</reference>
<dbReference type="Gene3D" id="3.40.630.40">
    <property type="entry name" value="Zn-dependent exopeptidases"/>
    <property type="match status" value="2"/>
</dbReference>
<dbReference type="OrthoDB" id="10674782at2759"/>
<sequence>MPVPPPDGLEPTGEQRKQYLEQIWRPYHDTIRNELERLREHFGYALFHVLNGRFKGGHITRHYGDPSNHIHAVQLELAQSTYMEEHAPYLYRQDLAQPTQAVLRALLQALPRQCLKQLPLFLFFVLHQPLLQRQLFLQRQVQSAQLLHAPTETLVDPPEPVGVLGAQALGPIAVCQQILHERIAAFSSPDLLQHACQFTLRKLGSASKAHAVSDWQVQFGGELAAVCQAYRNMVARSGALAGKYFELPHAVQLAQASEQRLQCVTSIGQHSAVHDIDFDVVERLERTVVAGLRVVYRVGQCFCGNHAHGGPQLVVSRRSHQHQTHALAEVGLRAHVHIGRGVAQTPSQAQQVVTVLQPLQRLPAIVQGFVLRFGAKRP</sequence>
<name>A0A2A2KFW7_9BILA</name>
<dbReference type="SUPFAM" id="SSF53187">
    <property type="entry name" value="Zn-dependent exopeptidases"/>
    <property type="match status" value="1"/>
</dbReference>
<comment type="caution">
    <text evidence="1">The sequence shown here is derived from an EMBL/GenBank/DDBJ whole genome shotgun (WGS) entry which is preliminary data.</text>
</comment>
<gene>
    <name evidence="1" type="ORF">WR25_13524</name>
</gene>
<dbReference type="InterPro" id="IPR007709">
    <property type="entry name" value="N-FG_amidohydro"/>
</dbReference>
<dbReference type="Pfam" id="PF05013">
    <property type="entry name" value="FGase"/>
    <property type="match status" value="1"/>
</dbReference>
<dbReference type="AlphaFoldDB" id="A0A2A2KFW7"/>
<protein>
    <submittedName>
        <fullName evidence="1">Uncharacterized protein</fullName>
    </submittedName>
</protein>
<organism evidence="1 2">
    <name type="scientific">Diploscapter pachys</name>
    <dbReference type="NCBI Taxonomy" id="2018661"/>
    <lineage>
        <taxon>Eukaryota</taxon>
        <taxon>Metazoa</taxon>
        <taxon>Ecdysozoa</taxon>
        <taxon>Nematoda</taxon>
        <taxon>Chromadorea</taxon>
        <taxon>Rhabditida</taxon>
        <taxon>Rhabditina</taxon>
        <taxon>Rhabditomorpha</taxon>
        <taxon>Rhabditoidea</taxon>
        <taxon>Rhabditidae</taxon>
        <taxon>Diploscapter</taxon>
    </lineage>
</organism>
<accession>A0A2A2KFW7</accession>
<keyword evidence="2" id="KW-1185">Reference proteome</keyword>
<proteinExistence type="predicted"/>
<evidence type="ECO:0000313" key="2">
    <source>
        <dbReference type="Proteomes" id="UP000218231"/>
    </source>
</evidence>
<dbReference type="Proteomes" id="UP000218231">
    <property type="component" value="Unassembled WGS sequence"/>
</dbReference>